<accession>A0ACC2P377</accession>
<reference evidence="1" key="1">
    <citation type="submission" date="2023-04" db="EMBL/GenBank/DDBJ databases">
        <title>A chromosome-level genome assembly of the parasitoid wasp Eretmocerus hayati.</title>
        <authorList>
            <person name="Zhong Y."/>
            <person name="Liu S."/>
            <person name="Liu Y."/>
        </authorList>
    </citation>
    <scope>NUCLEOTIDE SEQUENCE</scope>
    <source>
        <strain evidence="1">ZJU_SS_LIU_2023</strain>
    </source>
</reference>
<protein>
    <submittedName>
        <fullName evidence="1">Uncharacterized protein</fullName>
    </submittedName>
</protein>
<dbReference type="Proteomes" id="UP001239111">
    <property type="component" value="Chromosome 2"/>
</dbReference>
<gene>
    <name evidence="1" type="ORF">QAD02_013673</name>
</gene>
<evidence type="ECO:0000313" key="1">
    <source>
        <dbReference type="EMBL" id="KAJ8677886.1"/>
    </source>
</evidence>
<comment type="caution">
    <text evidence="1">The sequence shown here is derived from an EMBL/GenBank/DDBJ whole genome shotgun (WGS) entry which is preliminary data.</text>
</comment>
<organism evidence="1 2">
    <name type="scientific">Eretmocerus hayati</name>
    <dbReference type="NCBI Taxonomy" id="131215"/>
    <lineage>
        <taxon>Eukaryota</taxon>
        <taxon>Metazoa</taxon>
        <taxon>Ecdysozoa</taxon>
        <taxon>Arthropoda</taxon>
        <taxon>Hexapoda</taxon>
        <taxon>Insecta</taxon>
        <taxon>Pterygota</taxon>
        <taxon>Neoptera</taxon>
        <taxon>Endopterygota</taxon>
        <taxon>Hymenoptera</taxon>
        <taxon>Apocrita</taxon>
        <taxon>Proctotrupomorpha</taxon>
        <taxon>Chalcidoidea</taxon>
        <taxon>Aphelinidae</taxon>
        <taxon>Aphelininae</taxon>
        <taxon>Eretmocerus</taxon>
    </lineage>
</organism>
<keyword evidence="2" id="KW-1185">Reference proteome</keyword>
<evidence type="ECO:0000313" key="2">
    <source>
        <dbReference type="Proteomes" id="UP001239111"/>
    </source>
</evidence>
<dbReference type="EMBL" id="CM056742">
    <property type="protein sequence ID" value="KAJ8677886.1"/>
    <property type="molecule type" value="Genomic_DNA"/>
</dbReference>
<proteinExistence type="predicted"/>
<sequence>MLRYDDSSKRRRRNLNRHMTLEDHVDYQAPAQRDYSPPPGPATLARALPASADPWQEEIHRLADEAARVARLEDQSPPATARPPIPERQNPAPRRDVTPTTRPGPEPERQTTPMEIEGVREQPNQSAAVSPPLSTPPPSATTGRQDERGPPRSPTPPPPSSATRDTGEPVRFLRRPHELPPVRDSGAEGTTTLPRPFPVLPQVRRLEAPAAEQSGVEVVAASAPDLPPATVAPVPAPRVAPRTTLIAGSAAPQPNTAAATDNSWASSGMTMPIPGLARLMAAMTPADYEEFRALVAVSVTMPENVQEQMYAAFFDRIRRAQ</sequence>
<name>A0ACC2P377_9HYME</name>